<dbReference type="GO" id="GO:0003677">
    <property type="term" value="F:DNA binding"/>
    <property type="evidence" value="ECO:0007669"/>
    <property type="project" value="InterPro"/>
</dbReference>
<dbReference type="InterPro" id="IPR038593">
    <property type="entry name" value="RNA_pol_Rpb1_7_sf"/>
</dbReference>
<evidence type="ECO:0000259" key="1">
    <source>
        <dbReference type="Pfam" id="PF04990"/>
    </source>
</evidence>
<dbReference type="GO" id="GO:0003899">
    <property type="term" value="F:DNA-directed RNA polymerase activity"/>
    <property type="evidence" value="ECO:0007669"/>
    <property type="project" value="InterPro"/>
</dbReference>
<gene>
    <name evidence="2" type="ORF">BN1723_019633</name>
</gene>
<feature type="non-terminal residue" evidence="2">
    <location>
        <position position="162"/>
    </location>
</feature>
<sequence>IPDDSHESANLQNRWLLRITLDRQKMLDKELTVEDVASRIKADYPNDCNLVFSDNNADEQVIRIRTIKPDKGGDDESKVEDDVMLKQFETHLLDTLTLRGVLGIERAFLNKETKLIETDDGALLAAKADDRCQEWYLDTSGTSLSSVLMVEGVDATRTYTNH</sequence>
<dbReference type="SUPFAM" id="SSF64484">
    <property type="entry name" value="beta and beta-prime subunits of DNA dependent RNA-polymerase"/>
    <property type="match status" value="1"/>
</dbReference>
<organism evidence="2 3">
    <name type="scientific">Verticillium longisporum</name>
    <name type="common">Verticillium dahliae var. longisporum</name>
    <dbReference type="NCBI Taxonomy" id="100787"/>
    <lineage>
        <taxon>Eukaryota</taxon>
        <taxon>Fungi</taxon>
        <taxon>Dikarya</taxon>
        <taxon>Ascomycota</taxon>
        <taxon>Pezizomycotina</taxon>
        <taxon>Sordariomycetes</taxon>
        <taxon>Hypocreomycetidae</taxon>
        <taxon>Glomerellales</taxon>
        <taxon>Plectosphaerellaceae</taxon>
        <taxon>Verticillium</taxon>
    </lineage>
</organism>
<dbReference type="EMBL" id="CVQI01034514">
    <property type="protein sequence ID" value="CRK45101.1"/>
    <property type="molecule type" value="Genomic_DNA"/>
</dbReference>
<protein>
    <recommendedName>
        <fullName evidence="1">RNA polymerase Rpb1 domain-containing protein</fullName>
    </recommendedName>
</protein>
<dbReference type="Pfam" id="PF04990">
    <property type="entry name" value="RNA_pol_Rpb1_7"/>
    <property type="match status" value="1"/>
</dbReference>
<dbReference type="Proteomes" id="UP000045706">
    <property type="component" value="Unassembled WGS sequence"/>
</dbReference>
<proteinExistence type="predicted"/>
<dbReference type="Gene3D" id="3.30.1360.140">
    <property type="match status" value="1"/>
</dbReference>
<reference evidence="3" key="1">
    <citation type="submission" date="2015-05" db="EMBL/GenBank/DDBJ databases">
        <authorList>
            <person name="Fogelqvist Johan"/>
        </authorList>
    </citation>
    <scope>NUCLEOTIDE SEQUENCE [LARGE SCALE GENOMIC DNA]</scope>
</reference>
<dbReference type="AlphaFoldDB" id="A0A0G4NES8"/>
<dbReference type="GO" id="GO:0006351">
    <property type="term" value="P:DNA-templated transcription"/>
    <property type="evidence" value="ECO:0007669"/>
    <property type="project" value="InterPro"/>
</dbReference>
<evidence type="ECO:0000313" key="3">
    <source>
        <dbReference type="Proteomes" id="UP000045706"/>
    </source>
</evidence>
<feature type="non-terminal residue" evidence="2">
    <location>
        <position position="1"/>
    </location>
</feature>
<dbReference type="InterPro" id="IPR007073">
    <property type="entry name" value="RNA_pol_Rpb1_7"/>
</dbReference>
<name>A0A0G4NES8_VERLO</name>
<accession>A0A0G4NES8</accession>
<evidence type="ECO:0000313" key="2">
    <source>
        <dbReference type="EMBL" id="CRK45101.1"/>
    </source>
</evidence>
<feature type="domain" description="RNA polymerase Rpb1" evidence="1">
    <location>
        <begin position="1"/>
        <end position="99"/>
    </location>
</feature>